<accession>A0A4Q0AHX9</accession>
<keyword evidence="9" id="KW-1185">Reference proteome</keyword>
<dbReference type="InterPro" id="IPR012340">
    <property type="entry name" value="NA-bd_OB-fold"/>
</dbReference>
<evidence type="ECO:0000256" key="6">
    <source>
        <dbReference type="HAMAP-Rule" id="MF_01345"/>
    </source>
</evidence>
<comment type="similarity">
    <text evidence="1 6 7">Belongs to the universal ribosomal protein uS17 family.</text>
</comment>
<dbReference type="EMBL" id="SCKX01000001">
    <property type="protein sequence ID" value="RWZ78792.1"/>
    <property type="molecule type" value="Genomic_DNA"/>
</dbReference>
<evidence type="ECO:0000313" key="8">
    <source>
        <dbReference type="EMBL" id="RWZ78792.1"/>
    </source>
</evidence>
<dbReference type="PROSITE" id="PS00056">
    <property type="entry name" value="RIBOSOMAL_S17"/>
    <property type="match status" value="1"/>
</dbReference>
<dbReference type="GO" id="GO:0003735">
    <property type="term" value="F:structural constituent of ribosome"/>
    <property type="evidence" value="ECO:0007669"/>
    <property type="project" value="UniProtKB-UniRule"/>
</dbReference>
<comment type="function">
    <text evidence="6">One of the primary rRNA binding proteins, it binds specifically to the 5'-end of 16S ribosomal RNA.</text>
</comment>
<gene>
    <name evidence="6" type="primary">rpsQ</name>
    <name evidence="8" type="ORF">EOT05_03535</name>
</gene>
<evidence type="ECO:0000256" key="1">
    <source>
        <dbReference type="ARBA" id="ARBA00010254"/>
    </source>
</evidence>
<reference evidence="8" key="1">
    <citation type="submission" date="2019-01" db="EMBL/GenBank/DDBJ databases">
        <title>Genomic signatures and co-occurrence patterns of the ultra-small Saccharimodia (Patescibacteria phylum) suggest a symbiotic lifestyle.</title>
        <authorList>
            <person name="Lemos L."/>
            <person name="Medeiros J."/>
            <person name="Andreote F."/>
            <person name="Fernandes G."/>
            <person name="Varani A."/>
            <person name="Oliveira G."/>
            <person name="Pylro V."/>
        </authorList>
    </citation>
    <scope>NUCLEOTIDE SEQUENCE [LARGE SCALE GENOMIC DNA]</scope>
    <source>
        <strain evidence="8">AMD02</strain>
    </source>
</reference>
<evidence type="ECO:0000256" key="4">
    <source>
        <dbReference type="ARBA" id="ARBA00022980"/>
    </source>
</evidence>
<dbReference type="PANTHER" id="PTHR10744:SF1">
    <property type="entry name" value="SMALL RIBOSOMAL SUBUNIT PROTEIN US17M"/>
    <property type="match status" value="1"/>
</dbReference>
<dbReference type="InterPro" id="IPR019984">
    <property type="entry name" value="Ribosomal_uS17_bact/chlr"/>
</dbReference>
<dbReference type="GO" id="GO:0006412">
    <property type="term" value="P:translation"/>
    <property type="evidence" value="ECO:0007669"/>
    <property type="project" value="UniProtKB-UniRule"/>
</dbReference>
<dbReference type="HAMAP" id="MF_01345_B">
    <property type="entry name" value="Ribosomal_uS17_B"/>
    <property type="match status" value="1"/>
</dbReference>
<evidence type="ECO:0000256" key="3">
    <source>
        <dbReference type="ARBA" id="ARBA00022884"/>
    </source>
</evidence>
<comment type="caution">
    <text evidence="8">The sequence shown here is derived from an EMBL/GenBank/DDBJ whole genome shotgun (WGS) entry which is preliminary data.</text>
</comment>
<evidence type="ECO:0000256" key="7">
    <source>
        <dbReference type="RuleBase" id="RU003872"/>
    </source>
</evidence>
<keyword evidence="2 6" id="KW-0699">rRNA-binding</keyword>
<keyword evidence="3 6" id="KW-0694">RNA-binding</keyword>
<dbReference type="Gene3D" id="2.40.50.140">
    <property type="entry name" value="Nucleic acid-binding proteins"/>
    <property type="match status" value="1"/>
</dbReference>
<dbReference type="PRINTS" id="PR00973">
    <property type="entry name" value="RIBOSOMALS17"/>
</dbReference>
<organism evidence="8 9">
    <name type="scientific">Candidatus Microsaccharimonas sossegonensis</name>
    <dbReference type="NCBI Taxonomy" id="2506948"/>
    <lineage>
        <taxon>Bacteria</taxon>
        <taxon>Candidatus Saccharimonadota</taxon>
        <taxon>Candidatus Saccharimonadia</taxon>
        <taxon>Candidatus Saccharimonadales</taxon>
        <taxon>Candidatus Saccharimonadaceae</taxon>
        <taxon>Candidatus Microsaccharimonas</taxon>
    </lineage>
</organism>
<evidence type="ECO:0000313" key="9">
    <source>
        <dbReference type="Proteomes" id="UP000289257"/>
    </source>
</evidence>
<dbReference type="NCBIfam" id="TIGR03635">
    <property type="entry name" value="uS17_bact"/>
    <property type="match status" value="1"/>
</dbReference>
<protein>
    <recommendedName>
        <fullName evidence="6">Small ribosomal subunit protein uS17</fullName>
    </recommendedName>
</protein>
<dbReference type="InterPro" id="IPR000266">
    <property type="entry name" value="Ribosomal_uS17"/>
</dbReference>
<keyword evidence="4 6" id="KW-0689">Ribosomal protein</keyword>
<dbReference type="NCBIfam" id="NF004123">
    <property type="entry name" value="PRK05610.1"/>
    <property type="match status" value="1"/>
</dbReference>
<proteinExistence type="inferred from homology"/>
<dbReference type="AlphaFoldDB" id="A0A4Q0AHX9"/>
<name>A0A4Q0AHX9_9BACT</name>
<sequence length="93" mass="10446">MAKTLTGIVTSDKADKTITITVTSRETHPIYGKQYSVSRKYTAHDEKNEAGVGDKVTISEVRPISKTKFFTLVRIDEKSRGSIELREEEVEAK</sequence>
<evidence type="ECO:0000256" key="5">
    <source>
        <dbReference type="ARBA" id="ARBA00023274"/>
    </source>
</evidence>
<dbReference type="InterPro" id="IPR019979">
    <property type="entry name" value="Ribosomal_uS17_CS"/>
</dbReference>
<dbReference type="GO" id="GO:0019843">
    <property type="term" value="F:rRNA binding"/>
    <property type="evidence" value="ECO:0007669"/>
    <property type="project" value="UniProtKB-UniRule"/>
</dbReference>
<dbReference type="Proteomes" id="UP000289257">
    <property type="component" value="Unassembled WGS sequence"/>
</dbReference>
<dbReference type="GO" id="GO:0022627">
    <property type="term" value="C:cytosolic small ribosomal subunit"/>
    <property type="evidence" value="ECO:0007669"/>
    <property type="project" value="UniProtKB-UniRule"/>
</dbReference>
<evidence type="ECO:0000256" key="2">
    <source>
        <dbReference type="ARBA" id="ARBA00022730"/>
    </source>
</evidence>
<dbReference type="Pfam" id="PF00366">
    <property type="entry name" value="Ribosomal_S17"/>
    <property type="match status" value="1"/>
</dbReference>
<dbReference type="PANTHER" id="PTHR10744">
    <property type="entry name" value="40S RIBOSOMAL PROTEIN S11 FAMILY MEMBER"/>
    <property type="match status" value="1"/>
</dbReference>
<keyword evidence="5 6" id="KW-0687">Ribonucleoprotein</keyword>
<comment type="subunit">
    <text evidence="6">Part of the 30S ribosomal subunit.</text>
</comment>
<dbReference type="SUPFAM" id="SSF50249">
    <property type="entry name" value="Nucleic acid-binding proteins"/>
    <property type="match status" value="1"/>
</dbReference>
<dbReference type="CDD" id="cd00364">
    <property type="entry name" value="Ribosomal_uS17"/>
    <property type="match status" value="1"/>
</dbReference>